<evidence type="ECO:0000259" key="5">
    <source>
        <dbReference type="PROSITE" id="PS50893"/>
    </source>
</evidence>
<evidence type="ECO:0000256" key="3">
    <source>
        <dbReference type="ARBA" id="ARBA00022741"/>
    </source>
</evidence>
<name>A0ABS2JRJ4_9GAMM</name>
<gene>
    <name evidence="6" type="ORF">ISP20_10815</name>
</gene>
<keyword evidence="4 6" id="KW-0067">ATP-binding</keyword>
<dbReference type="PANTHER" id="PTHR46743:SF2">
    <property type="entry name" value="TEICHOIC ACIDS EXPORT ATP-BINDING PROTEIN TAGH"/>
    <property type="match status" value="1"/>
</dbReference>
<comment type="similarity">
    <text evidence="1">Belongs to the ABC transporter superfamily.</text>
</comment>
<evidence type="ECO:0000256" key="1">
    <source>
        <dbReference type="ARBA" id="ARBA00005417"/>
    </source>
</evidence>
<dbReference type="InterPro" id="IPR027417">
    <property type="entry name" value="P-loop_NTPase"/>
</dbReference>
<dbReference type="Gene3D" id="3.40.50.300">
    <property type="entry name" value="P-loop containing nucleotide triphosphate hydrolases"/>
    <property type="match status" value="1"/>
</dbReference>
<dbReference type="Pfam" id="PF00005">
    <property type="entry name" value="ABC_tran"/>
    <property type="match status" value="1"/>
</dbReference>
<organism evidence="6 7">
    <name type="scientific">Dyella kyungheensis</name>
    <dbReference type="NCBI Taxonomy" id="1242174"/>
    <lineage>
        <taxon>Bacteria</taxon>
        <taxon>Pseudomonadati</taxon>
        <taxon>Pseudomonadota</taxon>
        <taxon>Gammaproteobacteria</taxon>
        <taxon>Lysobacterales</taxon>
        <taxon>Rhodanobacteraceae</taxon>
        <taxon>Dyella</taxon>
    </lineage>
</organism>
<keyword evidence="7" id="KW-1185">Reference proteome</keyword>
<dbReference type="InterPro" id="IPR015860">
    <property type="entry name" value="ABC_transpr_TagH-like"/>
</dbReference>
<dbReference type="SUPFAM" id="SSF52540">
    <property type="entry name" value="P-loop containing nucleoside triphosphate hydrolases"/>
    <property type="match status" value="1"/>
</dbReference>
<keyword evidence="2" id="KW-0813">Transport</keyword>
<keyword evidence="3" id="KW-0547">Nucleotide-binding</keyword>
<dbReference type="GO" id="GO:0005524">
    <property type="term" value="F:ATP binding"/>
    <property type="evidence" value="ECO:0007669"/>
    <property type="project" value="UniProtKB-KW"/>
</dbReference>
<evidence type="ECO:0000256" key="2">
    <source>
        <dbReference type="ARBA" id="ARBA00022448"/>
    </source>
</evidence>
<accession>A0ABS2JRJ4</accession>
<dbReference type="RefSeq" id="WP_204636104.1">
    <property type="nucleotide sequence ID" value="NZ_JADIKC010000004.1"/>
</dbReference>
<dbReference type="PROSITE" id="PS50893">
    <property type="entry name" value="ABC_TRANSPORTER_2"/>
    <property type="match status" value="1"/>
</dbReference>
<proteinExistence type="inferred from homology"/>
<dbReference type="InterPro" id="IPR003593">
    <property type="entry name" value="AAA+_ATPase"/>
</dbReference>
<dbReference type="PANTHER" id="PTHR46743">
    <property type="entry name" value="TEICHOIC ACIDS EXPORT ATP-BINDING PROTEIN TAGH"/>
    <property type="match status" value="1"/>
</dbReference>
<evidence type="ECO:0000313" key="6">
    <source>
        <dbReference type="EMBL" id="MBM7121646.1"/>
    </source>
</evidence>
<dbReference type="SMART" id="SM00382">
    <property type="entry name" value="AAA"/>
    <property type="match status" value="1"/>
</dbReference>
<protein>
    <submittedName>
        <fullName evidence="6">ABC transporter ATP-binding protein</fullName>
    </submittedName>
</protein>
<evidence type="ECO:0000313" key="7">
    <source>
        <dbReference type="Proteomes" id="UP001430065"/>
    </source>
</evidence>
<dbReference type="Proteomes" id="UP001430065">
    <property type="component" value="Unassembled WGS sequence"/>
</dbReference>
<evidence type="ECO:0000256" key="4">
    <source>
        <dbReference type="ARBA" id="ARBA00022840"/>
    </source>
</evidence>
<dbReference type="InterPro" id="IPR003439">
    <property type="entry name" value="ABC_transporter-like_ATP-bd"/>
</dbReference>
<comment type="caution">
    <text evidence="6">The sequence shown here is derived from an EMBL/GenBank/DDBJ whole genome shotgun (WGS) entry which is preliminary data.</text>
</comment>
<dbReference type="InterPro" id="IPR050683">
    <property type="entry name" value="Bact_Polysacc_Export_ATP-bd"/>
</dbReference>
<feature type="domain" description="ABC transporter" evidence="5">
    <location>
        <begin position="6"/>
        <end position="240"/>
    </location>
</feature>
<dbReference type="EMBL" id="JADIKC010000004">
    <property type="protein sequence ID" value="MBM7121646.1"/>
    <property type="molecule type" value="Genomic_DNA"/>
</dbReference>
<dbReference type="CDD" id="cd03220">
    <property type="entry name" value="ABC_KpsT_Wzt"/>
    <property type="match status" value="1"/>
</dbReference>
<sequence>MSEPVIELKDVVVDYPLENSLGIARKLLRRGSIRKKRALRGLTFSIHDGERVGIVGHNGAGKSTLLRVLAGILPPSSGQLAVRGAVAPLFEFATGFEMELTGYENIRIRGLLQGLSSQQIKDRMPEIAEFSELGEALSQPVRTYSSGMFIRIAFSTATSIDPEVLLIDEAFGAGDQHFSVKSAKRMRELMAKGRVLVFTSHNLDLVKSLCTRVIWLREGNIVMDGHADEVLEQYRISESVI</sequence>
<reference evidence="6 7" key="1">
    <citation type="submission" date="2020-10" db="EMBL/GenBank/DDBJ databases">
        <title>Phylogeny of dyella-like bacteria.</title>
        <authorList>
            <person name="Fu J."/>
        </authorList>
    </citation>
    <scope>NUCLEOTIDE SEQUENCE [LARGE SCALE GENOMIC DNA]</scope>
    <source>
        <strain evidence="6 7">THG-B117</strain>
    </source>
</reference>